<protein>
    <submittedName>
        <fullName evidence="10">MBL fold metallo-hydrolase</fullName>
    </submittedName>
</protein>
<keyword evidence="4 10" id="KW-0378">Hydrolase</keyword>
<dbReference type="RefSeq" id="WP_132418265.1">
    <property type="nucleotide sequence ID" value="NZ_SKFG01000010.1"/>
</dbReference>
<evidence type="ECO:0000259" key="9">
    <source>
        <dbReference type="SMART" id="SM00849"/>
    </source>
</evidence>
<evidence type="ECO:0000256" key="2">
    <source>
        <dbReference type="ARBA" id="ARBA00007749"/>
    </source>
</evidence>
<organism evidence="10 11">
    <name type="scientific">Paenibacillus albiflavus</name>
    <dbReference type="NCBI Taxonomy" id="2545760"/>
    <lineage>
        <taxon>Bacteria</taxon>
        <taxon>Bacillati</taxon>
        <taxon>Bacillota</taxon>
        <taxon>Bacilli</taxon>
        <taxon>Bacillales</taxon>
        <taxon>Paenibacillaceae</taxon>
        <taxon>Paenibacillus</taxon>
    </lineage>
</organism>
<accession>A0A4R4EBA7</accession>
<comment type="catalytic activity">
    <reaction evidence="8">
        <text>3',5'-cyclic UMP + H2O = UMP + H(+)</text>
        <dbReference type="Rhea" id="RHEA:70575"/>
        <dbReference type="ChEBI" id="CHEBI:15377"/>
        <dbReference type="ChEBI" id="CHEBI:15378"/>
        <dbReference type="ChEBI" id="CHEBI:57865"/>
        <dbReference type="ChEBI" id="CHEBI:184387"/>
    </reaction>
    <physiologicalReaction direction="left-to-right" evidence="8">
        <dbReference type="Rhea" id="RHEA:70576"/>
    </physiologicalReaction>
</comment>
<keyword evidence="5" id="KW-0862">Zinc</keyword>
<dbReference type="InterPro" id="IPR001279">
    <property type="entry name" value="Metallo-B-lactamas"/>
</dbReference>
<dbReference type="Pfam" id="PF00753">
    <property type="entry name" value="Lactamase_B"/>
    <property type="match status" value="1"/>
</dbReference>
<name>A0A4R4EBA7_9BACL</name>
<dbReference type="PANTHER" id="PTHR42978">
    <property type="entry name" value="QUORUM-QUENCHING LACTONASE YTNP-RELATED-RELATED"/>
    <property type="match status" value="1"/>
</dbReference>
<proteinExistence type="inferred from homology"/>
<dbReference type="Gene3D" id="3.60.15.10">
    <property type="entry name" value="Ribonuclease Z/Hydroxyacylglutathione hydrolase-like"/>
    <property type="match status" value="1"/>
</dbReference>
<sequence>MEERIHNKGMGSVVKDIIAIPSGEIEFVLFKKKFPVYIFIIKTTQGNILFDSGFSSTIFSDSYNPEQYLGSAHKFANINLSDDQKAIHMLKRHNIETGNIGTVVLSHLHFDHAGGILDFQEFNKEKIFVHELEYEEIYSTYTMFGDYGKSILSFVKNVRKINGDRYDLFGNGEVTLLHTPGHTKGHISLLYKSCKTGDNYLFLGDVSYTVEDFLNNNYSGSVYRKTARDTFDKIRKIIIDEQVKYVLTSHSLGTCEV</sequence>
<dbReference type="PANTHER" id="PTHR42978:SF2">
    <property type="entry name" value="102 KBASES UNSTABLE REGION: FROM 1 TO 119443"/>
    <property type="match status" value="1"/>
</dbReference>
<gene>
    <name evidence="10" type="ORF">E0485_11935</name>
</gene>
<dbReference type="OrthoDB" id="333278at2"/>
<comment type="function">
    <text evidence="7">Counteracts the endogenous Pycsar antiviral defense system. Phosphodiesterase that enables metal-dependent hydrolysis of host cyclic nucleotide Pycsar defense signals such as cCMP and cUMP.</text>
</comment>
<dbReference type="GO" id="GO:0016787">
    <property type="term" value="F:hydrolase activity"/>
    <property type="evidence" value="ECO:0007669"/>
    <property type="project" value="UniProtKB-KW"/>
</dbReference>
<dbReference type="Proteomes" id="UP000295418">
    <property type="component" value="Unassembled WGS sequence"/>
</dbReference>
<evidence type="ECO:0000256" key="7">
    <source>
        <dbReference type="ARBA" id="ARBA00034301"/>
    </source>
</evidence>
<evidence type="ECO:0000256" key="8">
    <source>
        <dbReference type="ARBA" id="ARBA00048505"/>
    </source>
</evidence>
<evidence type="ECO:0000256" key="1">
    <source>
        <dbReference type="ARBA" id="ARBA00001947"/>
    </source>
</evidence>
<comment type="cofactor">
    <cofactor evidence="1">
        <name>Zn(2+)</name>
        <dbReference type="ChEBI" id="CHEBI:29105"/>
    </cofactor>
</comment>
<keyword evidence="3" id="KW-0479">Metal-binding</keyword>
<evidence type="ECO:0000256" key="6">
    <source>
        <dbReference type="ARBA" id="ARBA00034221"/>
    </source>
</evidence>
<evidence type="ECO:0000256" key="4">
    <source>
        <dbReference type="ARBA" id="ARBA00022801"/>
    </source>
</evidence>
<dbReference type="InterPro" id="IPR051013">
    <property type="entry name" value="MBL_superfamily_lactonases"/>
</dbReference>
<feature type="domain" description="Metallo-beta-lactamase" evidence="9">
    <location>
        <begin position="35"/>
        <end position="250"/>
    </location>
</feature>
<reference evidence="10 11" key="1">
    <citation type="submission" date="2019-03" db="EMBL/GenBank/DDBJ databases">
        <authorList>
            <person name="Kim M.K.M."/>
        </authorList>
    </citation>
    <scope>NUCLEOTIDE SEQUENCE [LARGE SCALE GENOMIC DNA]</scope>
    <source>
        <strain evidence="10 11">18JY21-1</strain>
    </source>
</reference>
<keyword evidence="11" id="KW-1185">Reference proteome</keyword>
<dbReference type="GO" id="GO:0046872">
    <property type="term" value="F:metal ion binding"/>
    <property type="evidence" value="ECO:0007669"/>
    <property type="project" value="UniProtKB-KW"/>
</dbReference>
<dbReference type="SUPFAM" id="SSF56281">
    <property type="entry name" value="Metallo-hydrolase/oxidoreductase"/>
    <property type="match status" value="1"/>
</dbReference>
<evidence type="ECO:0000313" key="10">
    <source>
        <dbReference type="EMBL" id="TCZ77164.1"/>
    </source>
</evidence>
<dbReference type="SMART" id="SM00849">
    <property type="entry name" value="Lactamase_B"/>
    <property type="match status" value="1"/>
</dbReference>
<dbReference type="EMBL" id="SKFG01000010">
    <property type="protein sequence ID" value="TCZ77164.1"/>
    <property type="molecule type" value="Genomic_DNA"/>
</dbReference>
<dbReference type="InterPro" id="IPR036866">
    <property type="entry name" value="RibonucZ/Hydroxyglut_hydro"/>
</dbReference>
<comment type="similarity">
    <text evidence="2">Belongs to the metallo-beta-lactamase superfamily.</text>
</comment>
<comment type="catalytic activity">
    <reaction evidence="6">
        <text>3',5'-cyclic CMP + H2O = CMP + H(+)</text>
        <dbReference type="Rhea" id="RHEA:72675"/>
        <dbReference type="ChEBI" id="CHEBI:15377"/>
        <dbReference type="ChEBI" id="CHEBI:15378"/>
        <dbReference type="ChEBI" id="CHEBI:58003"/>
        <dbReference type="ChEBI" id="CHEBI:60377"/>
    </reaction>
    <physiologicalReaction direction="left-to-right" evidence="6">
        <dbReference type="Rhea" id="RHEA:72676"/>
    </physiologicalReaction>
</comment>
<dbReference type="AlphaFoldDB" id="A0A4R4EBA7"/>
<evidence type="ECO:0000256" key="3">
    <source>
        <dbReference type="ARBA" id="ARBA00022723"/>
    </source>
</evidence>
<evidence type="ECO:0000313" key="11">
    <source>
        <dbReference type="Proteomes" id="UP000295418"/>
    </source>
</evidence>
<comment type="caution">
    <text evidence="10">The sequence shown here is derived from an EMBL/GenBank/DDBJ whole genome shotgun (WGS) entry which is preliminary data.</text>
</comment>
<evidence type="ECO:0000256" key="5">
    <source>
        <dbReference type="ARBA" id="ARBA00022833"/>
    </source>
</evidence>